<dbReference type="FunFam" id="3.30.730.10:FF:000001">
    <property type="entry name" value="Ethylene-responsive transcription factor 2"/>
    <property type="match status" value="1"/>
</dbReference>
<dbReference type="PRINTS" id="PR00367">
    <property type="entry name" value="ETHRSPELEMNT"/>
</dbReference>
<dbReference type="GO" id="GO:0003700">
    <property type="term" value="F:DNA-binding transcription factor activity"/>
    <property type="evidence" value="ECO:0007669"/>
    <property type="project" value="InterPro"/>
</dbReference>
<evidence type="ECO:0000256" key="4">
    <source>
        <dbReference type="ARBA" id="ARBA00023163"/>
    </source>
</evidence>
<evidence type="ECO:0000256" key="3">
    <source>
        <dbReference type="ARBA" id="ARBA00023125"/>
    </source>
</evidence>
<dbReference type="GO" id="GO:0005634">
    <property type="term" value="C:nucleus"/>
    <property type="evidence" value="ECO:0007669"/>
    <property type="project" value="UniProtKB-SubCell"/>
</dbReference>
<dbReference type="CDD" id="cd00018">
    <property type="entry name" value="AP2"/>
    <property type="match status" value="1"/>
</dbReference>
<dbReference type="Proteomes" id="UP000594263">
    <property type="component" value="Unplaced"/>
</dbReference>
<evidence type="ECO:0000256" key="6">
    <source>
        <dbReference type="SAM" id="MobiDB-lite"/>
    </source>
</evidence>
<sequence length="231" mass="25147">MALGRDGARDGILESVWARVVAGTDGSASSSSGSGRGREVWDEMPSLGLGGSWEELLDDLIMPHASSEALTEARKRPVSRSESVRARRYRGVRRRPWGKFAAEIRDSSRRGARLWLGTFTTAEEAAVAYDKAALRIRGPRAYLNFPLATKATNPSDAPPDQRVNSENKPDATSNYNPRKPSSGCTLGNDQAIDEPGPWKLARVEENDGSGLHVIEFDDLGSDFLDSLLATF</sequence>
<keyword evidence="2" id="KW-0805">Transcription regulation</keyword>
<feature type="region of interest" description="Disordered" evidence="6">
    <location>
        <begin position="149"/>
        <end position="193"/>
    </location>
</feature>
<evidence type="ECO:0000313" key="9">
    <source>
        <dbReference type="Proteomes" id="UP000594263"/>
    </source>
</evidence>
<dbReference type="Pfam" id="PF00847">
    <property type="entry name" value="AP2"/>
    <property type="match status" value="1"/>
</dbReference>
<protein>
    <recommendedName>
        <fullName evidence="7">AP2/ERF domain-containing protein</fullName>
    </recommendedName>
</protein>
<keyword evidence="4" id="KW-0804">Transcription</keyword>
<accession>A0A7N0UH32</accession>
<keyword evidence="3" id="KW-0238">DNA-binding</keyword>
<dbReference type="InterPro" id="IPR001471">
    <property type="entry name" value="AP2/ERF_dom"/>
</dbReference>
<dbReference type="PROSITE" id="PS51032">
    <property type="entry name" value="AP2_ERF"/>
    <property type="match status" value="1"/>
</dbReference>
<dbReference type="PANTHER" id="PTHR31190">
    <property type="entry name" value="DNA-BINDING DOMAIN"/>
    <property type="match status" value="1"/>
</dbReference>
<evidence type="ECO:0000259" key="7">
    <source>
        <dbReference type="PROSITE" id="PS51032"/>
    </source>
</evidence>
<name>A0A7N0UH32_KALFE</name>
<comment type="subcellular location">
    <subcellularLocation>
        <location evidence="1">Nucleus</location>
    </subcellularLocation>
</comment>
<dbReference type="SUPFAM" id="SSF54171">
    <property type="entry name" value="DNA-binding domain"/>
    <property type="match status" value="1"/>
</dbReference>
<dbReference type="Gramene" id="Kaladp0067s0063.1.v1.1">
    <property type="protein sequence ID" value="Kaladp0067s0063.1.v1.1.CDS.1"/>
    <property type="gene ID" value="Kaladp0067s0063.v1.1"/>
</dbReference>
<dbReference type="GO" id="GO:0003677">
    <property type="term" value="F:DNA binding"/>
    <property type="evidence" value="ECO:0007669"/>
    <property type="project" value="UniProtKB-KW"/>
</dbReference>
<reference evidence="8" key="1">
    <citation type="submission" date="2021-01" db="UniProtKB">
        <authorList>
            <consortium name="EnsemblPlants"/>
        </authorList>
    </citation>
    <scope>IDENTIFICATION</scope>
</reference>
<proteinExistence type="predicted"/>
<dbReference type="EnsemblPlants" id="Kaladp0067s0063.1.v1.1">
    <property type="protein sequence ID" value="Kaladp0067s0063.1.v1.1.CDS.1"/>
    <property type="gene ID" value="Kaladp0067s0063.v1.1"/>
</dbReference>
<dbReference type="SMART" id="SM00380">
    <property type="entry name" value="AP2"/>
    <property type="match status" value="1"/>
</dbReference>
<dbReference type="GO" id="GO:0009873">
    <property type="term" value="P:ethylene-activated signaling pathway"/>
    <property type="evidence" value="ECO:0007669"/>
    <property type="project" value="InterPro"/>
</dbReference>
<feature type="domain" description="AP2/ERF" evidence="7">
    <location>
        <begin position="88"/>
        <end position="146"/>
    </location>
</feature>
<evidence type="ECO:0000256" key="2">
    <source>
        <dbReference type="ARBA" id="ARBA00023015"/>
    </source>
</evidence>
<evidence type="ECO:0000256" key="5">
    <source>
        <dbReference type="ARBA" id="ARBA00023242"/>
    </source>
</evidence>
<organism evidence="8 9">
    <name type="scientific">Kalanchoe fedtschenkoi</name>
    <name type="common">Lavender scallops</name>
    <name type="synonym">South American air plant</name>
    <dbReference type="NCBI Taxonomy" id="63787"/>
    <lineage>
        <taxon>Eukaryota</taxon>
        <taxon>Viridiplantae</taxon>
        <taxon>Streptophyta</taxon>
        <taxon>Embryophyta</taxon>
        <taxon>Tracheophyta</taxon>
        <taxon>Spermatophyta</taxon>
        <taxon>Magnoliopsida</taxon>
        <taxon>eudicotyledons</taxon>
        <taxon>Gunneridae</taxon>
        <taxon>Pentapetalae</taxon>
        <taxon>Saxifragales</taxon>
        <taxon>Crassulaceae</taxon>
        <taxon>Kalanchoe</taxon>
    </lineage>
</organism>
<dbReference type="InterPro" id="IPR044808">
    <property type="entry name" value="ERF_plant"/>
</dbReference>
<keyword evidence="5" id="KW-0539">Nucleus</keyword>
<evidence type="ECO:0000256" key="1">
    <source>
        <dbReference type="ARBA" id="ARBA00004123"/>
    </source>
</evidence>
<dbReference type="InterPro" id="IPR016177">
    <property type="entry name" value="DNA-bd_dom_sf"/>
</dbReference>
<evidence type="ECO:0000313" key="8">
    <source>
        <dbReference type="EnsemblPlants" id="Kaladp0067s0063.1.v1.1.CDS.1"/>
    </source>
</evidence>
<dbReference type="AlphaFoldDB" id="A0A7N0UH32"/>
<dbReference type="Gene3D" id="3.30.730.10">
    <property type="entry name" value="AP2/ERF domain"/>
    <property type="match status" value="1"/>
</dbReference>
<dbReference type="InterPro" id="IPR036955">
    <property type="entry name" value="AP2/ERF_dom_sf"/>
</dbReference>
<keyword evidence="9" id="KW-1185">Reference proteome</keyword>